<evidence type="ECO:0000256" key="1">
    <source>
        <dbReference type="SAM" id="Phobius"/>
    </source>
</evidence>
<dbReference type="PANTHER" id="PTHR46306:SF1">
    <property type="entry name" value="BTB_POZ DOMAIN-CONTAINING PROTEIN 9"/>
    <property type="match status" value="1"/>
</dbReference>
<dbReference type="InterPro" id="IPR052407">
    <property type="entry name" value="BTB_POZ_domain_cont_9"/>
</dbReference>
<proteinExistence type="predicted"/>
<name>A0A397VC61_9GLOM</name>
<dbReference type="SMART" id="SM00225">
    <property type="entry name" value="BTB"/>
    <property type="match status" value="1"/>
</dbReference>
<dbReference type="Proteomes" id="UP000266673">
    <property type="component" value="Unassembled WGS sequence"/>
</dbReference>
<dbReference type="EMBL" id="QKWP01000464">
    <property type="protein sequence ID" value="RIB19592.1"/>
    <property type="molecule type" value="Genomic_DNA"/>
</dbReference>
<organism evidence="3 4">
    <name type="scientific">Gigaspora rosea</name>
    <dbReference type="NCBI Taxonomy" id="44941"/>
    <lineage>
        <taxon>Eukaryota</taxon>
        <taxon>Fungi</taxon>
        <taxon>Fungi incertae sedis</taxon>
        <taxon>Mucoromycota</taxon>
        <taxon>Glomeromycotina</taxon>
        <taxon>Glomeromycetes</taxon>
        <taxon>Diversisporales</taxon>
        <taxon>Gigasporaceae</taxon>
        <taxon>Gigaspora</taxon>
    </lineage>
</organism>
<dbReference type="Pfam" id="PF00651">
    <property type="entry name" value="BTB"/>
    <property type="match status" value="1"/>
</dbReference>
<dbReference type="OrthoDB" id="10251809at2759"/>
<keyword evidence="1" id="KW-0472">Membrane</keyword>
<evidence type="ECO:0000313" key="3">
    <source>
        <dbReference type="EMBL" id="RIB19592.1"/>
    </source>
</evidence>
<sequence>MRRRYLHRFYKKLSTDLTNLLENGEDYNVLIEVGDVNDKVDDTSNSHIFKAHSIILYSRCSYFREVLNKIKYDENNIKKISQPHVSVKVFKIIISYIYGGFVLFDDDESTIFELINIANQFGLEELVKVSQSRLVKNHASWIYKNFTKVYKMSFESDGFEILQLFCNEIIAEHPNILFDSQDFTNISEKALVSFLKLDNIKIDEGQIWDKVIKWGIAQNLDLDFNSKRWSDANFLTLKNTLQNCLPHIRYFHISGEDVLEKVQPYHQILEPELWIDIMSRFMAPNKAISSTILPPRVIPTIEIPQKVTFDGGLKQNASITASKEKKARRKRFKNPATTEWDSIEYESSTTSREWDSATITSDCESIAHDSVASWNINSDPLPVWSSSNLITDRKSKHKSVYIYYDLLSFSILLTQILYILIDYKNVSMK</sequence>
<dbReference type="Gene3D" id="3.30.710.10">
    <property type="entry name" value="Potassium Channel Kv1.1, Chain A"/>
    <property type="match status" value="1"/>
</dbReference>
<feature type="domain" description="BTB" evidence="2">
    <location>
        <begin position="34"/>
        <end position="106"/>
    </location>
</feature>
<keyword evidence="1" id="KW-0812">Transmembrane</keyword>
<evidence type="ECO:0000259" key="2">
    <source>
        <dbReference type="PROSITE" id="PS50097"/>
    </source>
</evidence>
<dbReference type="PROSITE" id="PS50097">
    <property type="entry name" value="BTB"/>
    <property type="match status" value="1"/>
</dbReference>
<keyword evidence="1" id="KW-1133">Transmembrane helix</keyword>
<protein>
    <recommendedName>
        <fullName evidence="2">BTB domain-containing protein</fullName>
    </recommendedName>
</protein>
<comment type="caution">
    <text evidence="3">The sequence shown here is derived from an EMBL/GenBank/DDBJ whole genome shotgun (WGS) entry which is preliminary data.</text>
</comment>
<evidence type="ECO:0000313" key="4">
    <source>
        <dbReference type="Proteomes" id="UP000266673"/>
    </source>
</evidence>
<dbReference type="InterPro" id="IPR000210">
    <property type="entry name" value="BTB/POZ_dom"/>
</dbReference>
<gene>
    <name evidence="3" type="ORF">C2G38_1253963</name>
</gene>
<dbReference type="InterPro" id="IPR011333">
    <property type="entry name" value="SKP1/BTB/POZ_sf"/>
</dbReference>
<reference evidence="3 4" key="1">
    <citation type="submission" date="2018-06" db="EMBL/GenBank/DDBJ databases">
        <title>Comparative genomics reveals the genomic features of Rhizophagus irregularis, R. cerebriforme, R. diaphanum and Gigaspora rosea, and their symbiotic lifestyle signature.</title>
        <authorList>
            <person name="Morin E."/>
            <person name="San Clemente H."/>
            <person name="Chen E.C.H."/>
            <person name="De La Providencia I."/>
            <person name="Hainaut M."/>
            <person name="Kuo A."/>
            <person name="Kohler A."/>
            <person name="Murat C."/>
            <person name="Tang N."/>
            <person name="Roy S."/>
            <person name="Loubradou J."/>
            <person name="Henrissat B."/>
            <person name="Grigoriev I.V."/>
            <person name="Corradi N."/>
            <person name="Roux C."/>
            <person name="Martin F.M."/>
        </authorList>
    </citation>
    <scope>NUCLEOTIDE SEQUENCE [LARGE SCALE GENOMIC DNA]</scope>
    <source>
        <strain evidence="3 4">DAOM 194757</strain>
    </source>
</reference>
<keyword evidence="4" id="KW-1185">Reference proteome</keyword>
<dbReference type="PANTHER" id="PTHR46306">
    <property type="entry name" value="BTB/POZ DOMAIN-CONTAINING PROTEIN 9"/>
    <property type="match status" value="1"/>
</dbReference>
<dbReference type="AlphaFoldDB" id="A0A397VC61"/>
<dbReference type="GO" id="GO:0005737">
    <property type="term" value="C:cytoplasm"/>
    <property type="evidence" value="ECO:0007669"/>
    <property type="project" value="TreeGrafter"/>
</dbReference>
<dbReference type="SUPFAM" id="SSF54695">
    <property type="entry name" value="POZ domain"/>
    <property type="match status" value="1"/>
</dbReference>
<accession>A0A397VC61</accession>
<feature type="transmembrane region" description="Helical" evidence="1">
    <location>
        <begin position="401"/>
        <end position="421"/>
    </location>
</feature>
<dbReference type="Gene3D" id="1.25.40.420">
    <property type="match status" value="1"/>
</dbReference>